<evidence type="ECO:0000313" key="4">
    <source>
        <dbReference type="Proteomes" id="UP000011991"/>
    </source>
</evidence>
<gene>
    <name evidence="3" type="ORF">RMSM_05192</name>
</gene>
<comment type="caution">
    <text evidence="3">The sequence shown here is derived from an EMBL/GenBank/DDBJ whole genome shotgun (WGS) entry which is preliminary data.</text>
</comment>
<sequence>MNAALRRRGHQVDEIWAENLGRRIQHGNLHYLLELPRTYVREVRKACQQQTYDVIELNQPHAYLASRDHKNQQRSGVFVNRSHGHETRSEEQLQPWRNKLGVSANRGLRRLLSRAIGRLLDRQWQSIAKSADGIVVSCSDDAEFLNTRYGVPKDRVGCITQGVPQIFLDQPVAAMTSERLHRVIYIGQLAFFKAPQVIAESINLILRRNTNATMTWVCGRPHHQQAMQMLNEDIRNRVSFVDWMDQTQLQQHLDTHGTFLFPSYFEGFGKAPLEAMARGLCVTATDVGGMKDYIKDGVSGRLAPPGRADLIANAALQVMNDERYGIKISKAARATAEEHTWDRCAADVEAFYRHLLTAKLKTGP</sequence>
<protein>
    <submittedName>
        <fullName evidence="3">Glycosyl transferase, group 1</fullName>
        <ecNumber evidence="3">2.4.-.-</ecNumber>
    </submittedName>
</protein>
<keyword evidence="3" id="KW-0328">Glycosyltransferase</keyword>
<feature type="domain" description="Glycosyl transferase family 1" evidence="1">
    <location>
        <begin position="182"/>
        <end position="333"/>
    </location>
</feature>
<evidence type="ECO:0000259" key="1">
    <source>
        <dbReference type="Pfam" id="PF00534"/>
    </source>
</evidence>
<proteinExistence type="predicted"/>
<dbReference type="Proteomes" id="UP000011991">
    <property type="component" value="Unassembled WGS sequence"/>
</dbReference>
<dbReference type="Gene3D" id="3.40.50.2000">
    <property type="entry name" value="Glycogen Phosphorylase B"/>
    <property type="match status" value="2"/>
</dbReference>
<dbReference type="EMBL" id="ANOG01000737">
    <property type="protein sequence ID" value="EMI17906.1"/>
    <property type="molecule type" value="Genomic_DNA"/>
</dbReference>
<dbReference type="InterPro" id="IPR001296">
    <property type="entry name" value="Glyco_trans_1"/>
</dbReference>
<accession>M5RFP4</accession>
<dbReference type="InterPro" id="IPR050194">
    <property type="entry name" value="Glycosyltransferase_grp1"/>
</dbReference>
<dbReference type="CDD" id="cd03801">
    <property type="entry name" value="GT4_PimA-like"/>
    <property type="match status" value="1"/>
</dbReference>
<dbReference type="Pfam" id="PF00534">
    <property type="entry name" value="Glycos_transf_1"/>
    <property type="match status" value="1"/>
</dbReference>
<dbReference type="PANTHER" id="PTHR45947">
    <property type="entry name" value="SULFOQUINOVOSYL TRANSFERASE SQD2"/>
    <property type="match status" value="1"/>
</dbReference>
<keyword evidence="3" id="KW-0808">Transferase</keyword>
<name>M5RFP4_9BACT</name>
<dbReference type="Pfam" id="PF13439">
    <property type="entry name" value="Glyco_transf_4"/>
    <property type="match status" value="1"/>
</dbReference>
<dbReference type="PATRIC" id="fig|1265738.3.peg.5218"/>
<dbReference type="PANTHER" id="PTHR45947:SF3">
    <property type="entry name" value="SULFOQUINOVOSYL TRANSFERASE SQD2"/>
    <property type="match status" value="1"/>
</dbReference>
<reference evidence="3 4" key="1">
    <citation type="journal article" date="2013" name="Mar. Genomics">
        <title>Expression of sulfatases in Rhodopirellula baltica and the diversity of sulfatases in the genus Rhodopirellula.</title>
        <authorList>
            <person name="Wegner C.E."/>
            <person name="Richter-Heitmann T."/>
            <person name="Klindworth A."/>
            <person name="Klockow C."/>
            <person name="Richter M."/>
            <person name="Achstetter T."/>
            <person name="Glockner F.O."/>
            <person name="Harder J."/>
        </authorList>
    </citation>
    <scope>NUCLEOTIDE SEQUENCE [LARGE SCALE GENOMIC DNA]</scope>
    <source>
        <strain evidence="3 4">SM1</strain>
    </source>
</reference>
<feature type="domain" description="Glycosyltransferase subfamily 4-like N-terminal" evidence="2">
    <location>
        <begin position="4"/>
        <end position="163"/>
    </location>
</feature>
<evidence type="ECO:0000259" key="2">
    <source>
        <dbReference type="Pfam" id="PF13439"/>
    </source>
</evidence>
<organism evidence="3 4">
    <name type="scientific">Rhodopirellula maiorica SM1</name>
    <dbReference type="NCBI Taxonomy" id="1265738"/>
    <lineage>
        <taxon>Bacteria</taxon>
        <taxon>Pseudomonadati</taxon>
        <taxon>Planctomycetota</taxon>
        <taxon>Planctomycetia</taxon>
        <taxon>Pirellulales</taxon>
        <taxon>Pirellulaceae</taxon>
        <taxon>Novipirellula</taxon>
    </lineage>
</organism>
<dbReference type="GO" id="GO:0016757">
    <property type="term" value="F:glycosyltransferase activity"/>
    <property type="evidence" value="ECO:0007669"/>
    <property type="project" value="UniProtKB-KW"/>
</dbReference>
<evidence type="ECO:0000313" key="3">
    <source>
        <dbReference type="EMBL" id="EMI17906.1"/>
    </source>
</evidence>
<dbReference type="EC" id="2.4.-.-" evidence="3"/>
<keyword evidence="4" id="KW-1185">Reference proteome</keyword>
<dbReference type="InterPro" id="IPR028098">
    <property type="entry name" value="Glyco_trans_4-like_N"/>
</dbReference>
<dbReference type="AlphaFoldDB" id="M5RFP4"/>
<dbReference type="SUPFAM" id="SSF53756">
    <property type="entry name" value="UDP-Glycosyltransferase/glycogen phosphorylase"/>
    <property type="match status" value="1"/>
</dbReference>